<keyword evidence="4" id="KW-1185">Reference proteome</keyword>
<organism evidence="3 4">
    <name type="scientific">Pyrenophora seminiperda CCB06</name>
    <dbReference type="NCBI Taxonomy" id="1302712"/>
    <lineage>
        <taxon>Eukaryota</taxon>
        <taxon>Fungi</taxon>
        <taxon>Dikarya</taxon>
        <taxon>Ascomycota</taxon>
        <taxon>Pezizomycotina</taxon>
        <taxon>Dothideomycetes</taxon>
        <taxon>Pleosporomycetidae</taxon>
        <taxon>Pleosporales</taxon>
        <taxon>Pleosporineae</taxon>
        <taxon>Pleosporaceae</taxon>
        <taxon>Pyrenophora</taxon>
    </lineage>
</organism>
<name>A0A3M7LV24_9PLEO</name>
<dbReference type="EMBL" id="KE747806">
    <property type="protein sequence ID" value="RMZ66093.1"/>
    <property type="molecule type" value="Genomic_DNA"/>
</dbReference>
<evidence type="ECO:0000313" key="4">
    <source>
        <dbReference type="Proteomes" id="UP000265663"/>
    </source>
</evidence>
<sequence length="317" mass="35461">MAITEAHPYIKVNVQVGGIPLSSTSVTKYIEATSGAEFSVAYEFTPPWPKTALVLMTYVDGKWMNGVIIEEHLYTGTSYNGSWAGTEHTEGNKAFLRKFCFSELTIGTANSYYIETWLMCLDDSAAPTGSVSDNLMTDLKEIGEIKIKVMRVKNGRPSSCQDILRKDTKDLGEIPEKALKGRSLTHQSTLKPPVARGKARQNVSCDYIDSIEKPFAVYTFKYRSRAALQSLLIIPRSPSPVPLEDRDVDTLTAEESRELVRRLREQKKAAPPIKREDVKRKGVKREADNGEVTFVSEKRRRPPATVNENGIEIIDLT</sequence>
<gene>
    <name evidence="3" type="ORF">GMOD_00005162</name>
</gene>
<protein>
    <recommendedName>
        <fullName evidence="2">DUF7918 domain-containing protein</fullName>
    </recommendedName>
</protein>
<evidence type="ECO:0000259" key="2">
    <source>
        <dbReference type="Pfam" id="PF25534"/>
    </source>
</evidence>
<feature type="region of interest" description="Disordered" evidence="1">
    <location>
        <begin position="264"/>
        <end position="289"/>
    </location>
</feature>
<dbReference type="OrthoDB" id="3364132at2759"/>
<dbReference type="InterPro" id="IPR057678">
    <property type="entry name" value="DUF7918"/>
</dbReference>
<evidence type="ECO:0000256" key="1">
    <source>
        <dbReference type="SAM" id="MobiDB-lite"/>
    </source>
</evidence>
<dbReference type="Pfam" id="PF25534">
    <property type="entry name" value="DUF7918"/>
    <property type="match status" value="1"/>
</dbReference>
<feature type="domain" description="DUF7918" evidence="2">
    <location>
        <begin position="22"/>
        <end position="237"/>
    </location>
</feature>
<dbReference type="AlphaFoldDB" id="A0A3M7LV24"/>
<reference evidence="3 4" key="1">
    <citation type="journal article" date="2014" name="PLoS ONE">
        <title>De novo Genome Assembly of the Fungal Plant Pathogen Pyrenophora semeniperda.</title>
        <authorList>
            <person name="Soliai M.M."/>
            <person name="Meyer S.E."/>
            <person name="Udall J.A."/>
            <person name="Elzinga D.E."/>
            <person name="Hermansen R.A."/>
            <person name="Bodily P.M."/>
            <person name="Hart A.A."/>
            <person name="Coleman C.E."/>
        </authorList>
    </citation>
    <scope>NUCLEOTIDE SEQUENCE [LARGE SCALE GENOMIC DNA]</scope>
    <source>
        <strain evidence="3 4">CCB06</strain>
        <tissue evidence="3">Mycelium</tissue>
    </source>
</reference>
<proteinExistence type="predicted"/>
<accession>A0A3M7LV24</accession>
<dbReference type="PANTHER" id="PTHR36223">
    <property type="entry name" value="BETA-LACTAMASE-TYPE TRANSPEPTIDASE FOLD DOMAIN CONTAINING PROTEIN"/>
    <property type="match status" value="1"/>
</dbReference>
<feature type="compositionally biased region" description="Basic and acidic residues" evidence="1">
    <location>
        <begin position="264"/>
        <end position="288"/>
    </location>
</feature>
<evidence type="ECO:0000313" key="3">
    <source>
        <dbReference type="EMBL" id="RMZ66093.1"/>
    </source>
</evidence>
<dbReference type="PANTHER" id="PTHR36223:SF1">
    <property type="entry name" value="TRANSCRIPTION ELONGATION FACTOR EAF N-TERMINAL DOMAIN-CONTAINING PROTEIN"/>
    <property type="match status" value="1"/>
</dbReference>
<dbReference type="Proteomes" id="UP000265663">
    <property type="component" value="Unassembled WGS sequence"/>
</dbReference>